<feature type="region of interest" description="Disordered" evidence="1">
    <location>
        <begin position="260"/>
        <end position="283"/>
    </location>
</feature>
<evidence type="ECO:0000256" key="1">
    <source>
        <dbReference type="SAM" id="MobiDB-lite"/>
    </source>
</evidence>
<reference evidence="2" key="1">
    <citation type="submission" date="2021-06" db="EMBL/GenBank/DDBJ databases">
        <title>Parelaphostrongylus tenuis whole genome reference sequence.</title>
        <authorList>
            <person name="Garwood T.J."/>
            <person name="Larsen P.A."/>
            <person name="Fountain-Jones N.M."/>
            <person name="Garbe J.R."/>
            <person name="Macchietto M.G."/>
            <person name="Kania S.A."/>
            <person name="Gerhold R.W."/>
            <person name="Richards J.E."/>
            <person name="Wolf T.M."/>
        </authorList>
    </citation>
    <scope>NUCLEOTIDE SEQUENCE</scope>
    <source>
        <strain evidence="2">MNPRO001-30</strain>
        <tissue evidence="2">Meninges</tissue>
    </source>
</reference>
<dbReference type="EMBL" id="JAHQIW010007319">
    <property type="protein sequence ID" value="KAJ1373639.1"/>
    <property type="molecule type" value="Genomic_DNA"/>
</dbReference>
<feature type="region of interest" description="Disordered" evidence="1">
    <location>
        <begin position="95"/>
        <end position="127"/>
    </location>
</feature>
<gene>
    <name evidence="2" type="ORF">KIN20_036104</name>
</gene>
<organism evidence="2 3">
    <name type="scientific">Parelaphostrongylus tenuis</name>
    <name type="common">Meningeal worm</name>
    <dbReference type="NCBI Taxonomy" id="148309"/>
    <lineage>
        <taxon>Eukaryota</taxon>
        <taxon>Metazoa</taxon>
        <taxon>Ecdysozoa</taxon>
        <taxon>Nematoda</taxon>
        <taxon>Chromadorea</taxon>
        <taxon>Rhabditida</taxon>
        <taxon>Rhabditina</taxon>
        <taxon>Rhabditomorpha</taxon>
        <taxon>Strongyloidea</taxon>
        <taxon>Metastrongylidae</taxon>
        <taxon>Parelaphostrongylus</taxon>
    </lineage>
</organism>
<feature type="region of interest" description="Disordered" evidence="1">
    <location>
        <begin position="296"/>
        <end position="335"/>
    </location>
</feature>
<feature type="compositionally biased region" description="Low complexity" evidence="1">
    <location>
        <begin position="109"/>
        <end position="124"/>
    </location>
</feature>
<feature type="compositionally biased region" description="Basic and acidic residues" evidence="1">
    <location>
        <begin position="264"/>
        <end position="279"/>
    </location>
</feature>
<feature type="region of interest" description="Disordered" evidence="1">
    <location>
        <begin position="1"/>
        <end position="75"/>
    </location>
</feature>
<comment type="caution">
    <text evidence="2">The sequence shown here is derived from an EMBL/GenBank/DDBJ whole genome shotgun (WGS) entry which is preliminary data.</text>
</comment>
<proteinExistence type="predicted"/>
<dbReference type="AlphaFoldDB" id="A0AAD5WK67"/>
<keyword evidence="3" id="KW-1185">Reference proteome</keyword>
<accession>A0AAD5WK67</accession>
<name>A0AAD5WK67_PARTN</name>
<feature type="compositionally biased region" description="Low complexity" evidence="1">
    <location>
        <begin position="326"/>
        <end position="335"/>
    </location>
</feature>
<protein>
    <submittedName>
        <fullName evidence="2">Uncharacterized protein</fullName>
    </submittedName>
</protein>
<evidence type="ECO:0000313" key="2">
    <source>
        <dbReference type="EMBL" id="KAJ1373639.1"/>
    </source>
</evidence>
<dbReference type="Proteomes" id="UP001196413">
    <property type="component" value="Unassembled WGS sequence"/>
</dbReference>
<evidence type="ECO:0000313" key="3">
    <source>
        <dbReference type="Proteomes" id="UP001196413"/>
    </source>
</evidence>
<feature type="compositionally biased region" description="Polar residues" evidence="1">
    <location>
        <begin position="315"/>
        <end position="325"/>
    </location>
</feature>
<feature type="region of interest" description="Disordered" evidence="1">
    <location>
        <begin position="180"/>
        <end position="203"/>
    </location>
</feature>
<sequence>MKSSSAQKKRKSDVHFDTPSPHPIKKDRPWYTEEASLNSSKLPADKSRRRSLVGLGKGLLKKMRSSSALKDHNSRETTMALMSVSTSTIPVFKQAPLNSRLGPMPEDQSSQCESSAEESSGSSEVLARSFRRNKDLVRLVGNVSTESQSDLSSEQASTFGSEALSSENISDLGSVASLCTPSRDFGREKTRGSSRSMPPESNLIRGLCNSAVRRTMSSVSDSLADPQRFTPARSIQLREKLALSASMADLPEEEVTPVIPSAKNTDELKTPRNNHEGSSRRTSIVWSTLRSKSRIFGSKKGADGTPTGETKDVTENSAGEGNVTPSGRSLRRMSASSASIQKKVSSALKRDLASAVQILMLLINCEAPLLVFLSAHRQTRRTDAACRLVLHGGVVTFPAQWLVNWSVKHRLNRRKRMQKRLRRIWRKFLYLENLLCKCSIEMVMTL</sequence>